<organism evidence="1 2">
    <name type="scientific">Fibrisoma montanum</name>
    <dbReference type="NCBI Taxonomy" id="2305895"/>
    <lineage>
        <taxon>Bacteria</taxon>
        <taxon>Pseudomonadati</taxon>
        <taxon>Bacteroidota</taxon>
        <taxon>Cytophagia</taxon>
        <taxon>Cytophagales</taxon>
        <taxon>Spirosomataceae</taxon>
        <taxon>Fibrisoma</taxon>
    </lineage>
</organism>
<accession>A0A418M635</accession>
<gene>
    <name evidence="1" type="ORF">DYU11_18555</name>
</gene>
<comment type="caution">
    <text evidence="1">The sequence shown here is derived from an EMBL/GenBank/DDBJ whole genome shotgun (WGS) entry which is preliminary data.</text>
</comment>
<reference evidence="1 2" key="1">
    <citation type="submission" date="2018-08" db="EMBL/GenBank/DDBJ databases">
        <title>Fibrisoma montanum sp. nov., isolated from Danxia mountain soil.</title>
        <authorList>
            <person name="Huang Y."/>
        </authorList>
    </citation>
    <scope>NUCLEOTIDE SEQUENCE [LARGE SCALE GENOMIC DNA]</scope>
    <source>
        <strain evidence="1 2">HYT19</strain>
    </source>
</reference>
<name>A0A418M635_9BACT</name>
<dbReference type="EMBL" id="QXED01000005">
    <property type="protein sequence ID" value="RIV21408.1"/>
    <property type="molecule type" value="Genomic_DNA"/>
</dbReference>
<keyword evidence="2" id="KW-1185">Reference proteome</keyword>
<evidence type="ECO:0000313" key="2">
    <source>
        <dbReference type="Proteomes" id="UP000283523"/>
    </source>
</evidence>
<proteinExistence type="predicted"/>
<protein>
    <submittedName>
        <fullName evidence="1">Uncharacterized protein</fullName>
    </submittedName>
</protein>
<evidence type="ECO:0000313" key="1">
    <source>
        <dbReference type="EMBL" id="RIV21408.1"/>
    </source>
</evidence>
<sequence length="70" mass="8379">MYLNNKVMTVRLHDFKPGQQVRTRVIRHIFMWGKRWPIAVNEVRKVVRVEPQGILLDDNLYYAASWLTPI</sequence>
<dbReference type="Proteomes" id="UP000283523">
    <property type="component" value="Unassembled WGS sequence"/>
</dbReference>
<dbReference type="AlphaFoldDB" id="A0A418M635"/>